<dbReference type="InterPro" id="IPR006664">
    <property type="entry name" value="OMP_bac"/>
</dbReference>
<dbReference type="PANTHER" id="PTHR30329:SF21">
    <property type="entry name" value="LIPOPROTEIN YIAD-RELATED"/>
    <property type="match status" value="1"/>
</dbReference>
<evidence type="ECO:0000256" key="2">
    <source>
        <dbReference type="ARBA" id="ARBA00023136"/>
    </source>
</evidence>
<dbReference type="EMBL" id="UINC01002598">
    <property type="protein sequence ID" value="SUZ98368.1"/>
    <property type="molecule type" value="Genomic_DNA"/>
</dbReference>
<dbReference type="InterPro" id="IPR050330">
    <property type="entry name" value="Bact_OuterMem_StrucFunc"/>
</dbReference>
<evidence type="ECO:0000259" key="5">
    <source>
        <dbReference type="PROSITE" id="PS51123"/>
    </source>
</evidence>
<dbReference type="SUPFAM" id="SSF103088">
    <property type="entry name" value="OmpA-like"/>
    <property type="match status" value="1"/>
</dbReference>
<comment type="subcellular location">
    <subcellularLocation>
        <location evidence="1">Cell outer membrane</location>
    </subcellularLocation>
</comment>
<dbReference type="InterPro" id="IPR006665">
    <property type="entry name" value="OmpA-like"/>
</dbReference>
<dbReference type="PRINTS" id="PR01021">
    <property type="entry name" value="OMPADOMAIN"/>
</dbReference>
<feature type="coiled-coil region" evidence="4">
    <location>
        <begin position="37"/>
        <end position="83"/>
    </location>
</feature>
<protein>
    <recommendedName>
        <fullName evidence="5">OmpA-like domain-containing protein</fullName>
    </recommendedName>
</protein>
<organism evidence="6">
    <name type="scientific">marine metagenome</name>
    <dbReference type="NCBI Taxonomy" id="408172"/>
    <lineage>
        <taxon>unclassified sequences</taxon>
        <taxon>metagenomes</taxon>
        <taxon>ecological metagenomes</taxon>
    </lineage>
</organism>
<dbReference type="GO" id="GO:0009279">
    <property type="term" value="C:cell outer membrane"/>
    <property type="evidence" value="ECO:0007669"/>
    <property type="project" value="UniProtKB-SubCell"/>
</dbReference>
<dbReference type="Gene3D" id="3.30.1330.60">
    <property type="entry name" value="OmpA-like domain"/>
    <property type="match status" value="1"/>
</dbReference>
<sequence length="317" mass="35537">MLKYYIISFALLSLVFSGCGSKSPEPLDEEKLDLEYVKQIEEEERKQEEKAAELLAQEAALNATEAEAAAETAAENAKETAAEAAVQEKLLAQPELQTPETNQAGAFNFNAIKEAVFEILTIPADKSQEIQAEKPVEVIAELEQEDSSPRFMPTSRLALVSALKLVSCKNVPAKMEDAHQRLLKTKDLKIADRSLRDEINDRLMPVVHFDFDQIKIKPDYQKLLRQQSSCVMKALEARGDMIVQIEGHADERGSDEYNLALGHRRANAIANSIMAYLSDSTLVRILSYGEEFPLDRNSGKNAWDKNRRVEFTLLLKP</sequence>
<evidence type="ECO:0000256" key="3">
    <source>
        <dbReference type="ARBA" id="ARBA00023237"/>
    </source>
</evidence>
<feature type="domain" description="OmpA-like" evidence="5">
    <location>
        <begin position="196"/>
        <end position="317"/>
    </location>
</feature>
<keyword evidence="2" id="KW-0472">Membrane</keyword>
<dbReference type="InterPro" id="IPR036737">
    <property type="entry name" value="OmpA-like_sf"/>
</dbReference>
<dbReference type="AlphaFoldDB" id="A0A381S4W9"/>
<dbReference type="PROSITE" id="PS51123">
    <property type="entry name" value="OMPA_2"/>
    <property type="match status" value="1"/>
</dbReference>
<dbReference type="CDD" id="cd07185">
    <property type="entry name" value="OmpA_C-like"/>
    <property type="match status" value="1"/>
</dbReference>
<keyword evidence="3" id="KW-0998">Cell outer membrane</keyword>
<gene>
    <name evidence="6" type="ORF">METZ01_LOCUS51222</name>
</gene>
<dbReference type="PANTHER" id="PTHR30329">
    <property type="entry name" value="STATOR ELEMENT OF FLAGELLAR MOTOR COMPLEX"/>
    <property type="match status" value="1"/>
</dbReference>
<evidence type="ECO:0000256" key="1">
    <source>
        <dbReference type="ARBA" id="ARBA00004442"/>
    </source>
</evidence>
<dbReference type="PROSITE" id="PS51257">
    <property type="entry name" value="PROKAR_LIPOPROTEIN"/>
    <property type="match status" value="1"/>
</dbReference>
<keyword evidence="4" id="KW-0175">Coiled coil</keyword>
<evidence type="ECO:0000256" key="4">
    <source>
        <dbReference type="SAM" id="Coils"/>
    </source>
</evidence>
<evidence type="ECO:0000313" key="6">
    <source>
        <dbReference type="EMBL" id="SUZ98368.1"/>
    </source>
</evidence>
<accession>A0A381S4W9</accession>
<name>A0A381S4W9_9ZZZZ</name>
<proteinExistence type="predicted"/>
<dbReference type="Pfam" id="PF00691">
    <property type="entry name" value="OmpA"/>
    <property type="match status" value="1"/>
</dbReference>
<reference evidence="6" key="1">
    <citation type="submission" date="2018-05" db="EMBL/GenBank/DDBJ databases">
        <authorList>
            <person name="Lanie J.A."/>
            <person name="Ng W.-L."/>
            <person name="Kazmierczak K.M."/>
            <person name="Andrzejewski T.M."/>
            <person name="Davidsen T.M."/>
            <person name="Wayne K.J."/>
            <person name="Tettelin H."/>
            <person name="Glass J.I."/>
            <person name="Rusch D."/>
            <person name="Podicherti R."/>
            <person name="Tsui H.-C.T."/>
            <person name="Winkler M.E."/>
        </authorList>
    </citation>
    <scope>NUCLEOTIDE SEQUENCE</scope>
</reference>